<reference evidence="2" key="1">
    <citation type="submission" date="2022-11" db="UniProtKB">
        <authorList>
            <consortium name="WormBaseParasite"/>
        </authorList>
    </citation>
    <scope>IDENTIFICATION</scope>
</reference>
<organism evidence="1 2">
    <name type="scientific">Panagrolaimus sp. ES5</name>
    <dbReference type="NCBI Taxonomy" id="591445"/>
    <lineage>
        <taxon>Eukaryota</taxon>
        <taxon>Metazoa</taxon>
        <taxon>Ecdysozoa</taxon>
        <taxon>Nematoda</taxon>
        <taxon>Chromadorea</taxon>
        <taxon>Rhabditida</taxon>
        <taxon>Tylenchina</taxon>
        <taxon>Panagrolaimomorpha</taxon>
        <taxon>Panagrolaimoidea</taxon>
        <taxon>Panagrolaimidae</taxon>
        <taxon>Panagrolaimus</taxon>
    </lineage>
</organism>
<evidence type="ECO:0000313" key="2">
    <source>
        <dbReference type="WBParaSite" id="ES5_v2.g454.t1"/>
    </source>
</evidence>
<dbReference type="Proteomes" id="UP000887579">
    <property type="component" value="Unplaced"/>
</dbReference>
<proteinExistence type="predicted"/>
<protein>
    <submittedName>
        <fullName evidence="2">Uncharacterized protein</fullName>
    </submittedName>
</protein>
<dbReference type="WBParaSite" id="ES5_v2.g454.t1">
    <property type="protein sequence ID" value="ES5_v2.g454.t1"/>
    <property type="gene ID" value="ES5_v2.g454"/>
</dbReference>
<name>A0AC34GNA5_9BILA</name>
<accession>A0AC34GNA5</accession>
<sequence length="364" mass="41172">MFLVLAFLAALFQNASTAKVPICKSIDYTLKTTATPGGPLLYTYNFNMDVKVSKKYPEFPNKITISNFTEFSFDDSLYFRASPPIFTIDNNFQFNCTSSTINGPWIIYVPDGEISSSIEYYHQKLSFGNITDQVGMYLSDGTFYQNGGYLMDPLSNPCLTSDGSLNGVNYSYFACCKQFDYVEIPDTLDDPCLEYETNGTISYSFEEVNVRFAVHYVITFDGQLRMEINMLQVPKVSYQYFLKFNEQKICEGSAAISARTCTYKLPFFNDDFEMDLRFAFYTTNGVPIMIPIGELKKRNGIWLKAGNVLFTPKEPCSTHASTLPFIYATSESSFCSATAAIIFGVHKYYLRRPGPQYSSMGLDL</sequence>
<evidence type="ECO:0000313" key="1">
    <source>
        <dbReference type="Proteomes" id="UP000887579"/>
    </source>
</evidence>